<evidence type="ECO:0000256" key="1">
    <source>
        <dbReference type="SAM" id="MobiDB-lite"/>
    </source>
</evidence>
<feature type="region of interest" description="Disordered" evidence="1">
    <location>
        <begin position="1"/>
        <end position="55"/>
    </location>
</feature>
<protein>
    <recommendedName>
        <fullName evidence="3">DC1 domain-containing protein</fullName>
    </recommendedName>
</protein>
<reference evidence="2" key="1">
    <citation type="submission" date="2019-03" db="EMBL/GenBank/DDBJ databases">
        <authorList>
            <person name="Mank J."/>
            <person name="Almeida P."/>
        </authorList>
    </citation>
    <scope>NUCLEOTIDE SEQUENCE</scope>
    <source>
        <strain evidence="2">78183</strain>
    </source>
</reference>
<organism evidence="2">
    <name type="scientific">Salix viminalis</name>
    <name type="common">Common osier</name>
    <name type="synonym">Basket willow</name>
    <dbReference type="NCBI Taxonomy" id="40686"/>
    <lineage>
        <taxon>Eukaryota</taxon>
        <taxon>Viridiplantae</taxon>
        <taxon>Streptophyta</taxon>
        <taxon>Embryophyta</taxon>
        <taxon>Tracheophyta</taxon>
        <taxon>Spermatophyta</taxon>
        <taxon>Magnoliopsida</taxon>
        <taxon>eudicotyledons</taxon>
        <taxon>Gunneridae</taxon>
        <taxon>Pentapetalae</taxon>
        <taxon>rosids</taxon>
        <taxon>fabids</taxon>
        <taxon>Malpighiales</taxon>
        <taxon>Salicaceae</taxon>
        <taxon>Saliceae</taxon>
        <taxon>Salix</taxon>
    </lineage>
</organism>
<feature type="compositionally biased region" description="Acidic residues" evidence="1">
    <location>
        <begin position="322"/>
        <end position="338"/>
    </location>
</feature>
<accession>A0A6N2NL80</accession>
<evidence type="ECO:0000313" key="2">
    <source>
        <dbReference type="EMBL" id="VFU64772.1"/>
    </source>
</evidence>
<proteinExistence type="predicted"/>
<dbReference type="EMBL" id="CAADRP010002262">
    <property type="protein sequence ID" value="VFU64772.1"/>
    <property type="molecule type" value="Genomic_DNA"/>
</dbReference>
<evidence type="ECO:0008006" key="3">
    <source>
        <dbReference type="Google" id="ProtNLM"/>
    </source>
</evidence>
<dbReference type="PANTHER" id="PTHR46477:SF18">
    <property type="entry name" value="BINDING PROTEIN, PUTATIVE-RELATED"/>
    <property type="match status" value="1"/>
</dbReference>
<dbReference type="PANTHER" id="PTHR46477">
    <property type="entry name" value="CYSTEINE/HISTIDINE-RICH C1 DOMAIN FAMILY PROTEIN"/>
    <property type="match status" value="1"/>
</dbReference>
<feature type="region of interest" description="Disordered" evidence="1">
    <location>
        <begin position="308"/>
        <end position="338"/>
    </location>
</feature>
<feature type="compositionally biased region" description="Low complexity" evidence="1">
    <location>
        <begin position="16"/>
        <end position="53"/>
    </location>
</feature>
<gene>
    <name evidence="2" type="ORF">SVIM_LOCUS496123</name>
</gene>
<sequence>MEQNKKGGPPISDHQNSIPAHPISSSSSTPNSSSSPHVSVSSAPLPSRRSSSSKQVPGYLHDYTVTLQLPLLLHTSSASPGCKELGLGPCYECEHEDCSFYLHEECANATPSAFHSFLKCSLKFHSRAPQGGERFCDACGQDVLGFVYQCKHKRPHDYHPSCLKLNRTFTAEDGTRLHLEEKPPSKCLNCRSSRTSNGIKGWSYVSSCGQYCYHVACVKDMILENWRNGYFLQDGNVNEVNNYRALESSIPNREVALPSGRSSSKIKQIWRKGKTAAMVIISALFGDPTVTVNLEKYQTTVEERMDQLSKAISTEKNQEEEHNQEEDIDRDNSGEDCD</sequence>
<dbReference type="AlphaFoldDB" id="A0A6N2NL80"/>
<dbReference type="InterPro" id="IPR046349">
    <property type="entry name" value="C1-like_sf"/>
</dbReference>
<dbReference type="SUPFAM" id="SSF57889">
    <property type="entry name" value="Cysteine-rich domain"/>
    <property type="match status" value="1"/>
</dbReference>
<name>A0A6N2NL80_SALVM</name>